<dbReference type="NCBIfam" id="TIGR00924">
    <property type="entry name" value="yjdL_sub1_fam"/>
    <property type="match status" value="1"/>
</dbReference>
<dbReference type="GO" id="GO:0006857">
    <property type="term" value="P:oligopeptide transport"/>
    <property type="evidence" value="ECO:0007669"/>
    <property type="project" value="InterPro"/>
</dbReference>
<dbReference type="InterPro" id="IPR036259">
    <property type="entry name" value="MFS_trans_sf"/>
</dbReference>
<dbReference type="GO" id="GO:1904680">
    <property type="term" value="F:peptide transmembrane transporter activity"/>
    <property type="evidence" value="ECO:0007669"/>
    <property type="project" value="InterPro"/>
</dbReference>
<evidence type="ECO:0000256" key="7">
    <source>
        <dbReference type="SAM" id="Phobius"/>
    </source>
</evidence>
<evidence type="ECO:0000256" key="2">
    <source>
        <dbReference type="ARBA" id="ARBA00022448"/>
    </source>
</evidence>
<dbReference type="AlphaFoldDB" id="A0A6J7LBU6"/>
<dbReference type="SUPFAM" id="SSF103473">
    <property type="entry name" value="MFS general substrate transporter"/>
    <property type="match status" value="1"/>
</dbReference>
<proteinExistence type="predicted"/>
<feature type="transmembrane region" description="Helical" evidence="7">
    <location>
        <begin position="411"/>
        <end position="429"/>
    </location>
</feature>
<sequence length="471" mass="50391">MTEMWERFSFYGMRALLVLYLTTPATAGSPPGPGLGYSAGDAAAVYGTYNSLVYVLPLAGGFIADKLWGARRSVLVGAIIIACGHFSMALPMTYSFWGGLLLIAAGTGLLKPNISAIAGGLYADGDERRDAGFSLFYMGINLGAFIAPLVCGALEIAYGWQVAFAAAGVGMLFGIAQYLLGQRHLGDVGLKPSSPATAREKSRLAAILGLSAAVLAVVVIVDVVFFHFEPSHVTTIFTVVILALPVIYFTRLLRAPITTVERSRVKAFILLFLAAAIFWGIYDQAGSTLSVFAQQFTDRNVGSFTVPTAWFQSINPVFIIIFAPIFAWMWTKLAERAPSLPMKFAIAIFGIALSFVIMLIPAMNADNGQQSAMWWLVGVYLVQTWAELLLSPTGLAATTVLAPKGYVGQMLALWFLAVAVGDSVAGQILKVLQDDPLTTQFAVFAVLAIAMGVVLLFLVKPMKKLLGDAVT</sequence>
<keyword evidence="2" id="KW-0813">Transport</keyword>
<dbReference type="PANTHER" id="PTHR23517">
    <property type="entry name" value="RESISTANCE PROTEIN MDTM, PUTATIVE-RELATED-RELATED"/>
    <property type="match status" value="1"/>
</dbReference>
<dbReference type="InterPro" id="IPR018456">
    <property type="entry name" value="PTR2_symporter_CS"/>
</dbReference>
<evidence type="ECO:0000313" key="8">
    <source>
        <dbReference type="EMBL" id="CAB4965898.1"/>
    </source>
</evidence>
<evidence type="ECO:0000256" key="6">
    <source>
        <dbReference type="ARBA" id="ARBA00023136"/>
    </source>
</evidence>
<feature type="transmembrane region" description="Helical" evidence="7">
    <location>
        <begin position="75"/>
        <end position="94"/>
    </location>
</feature>
<dbReference type="PANTHER" id="PTHR23517:SF15">
    <property type="entry name" value="PROTON-DEPENDENT OLIGOPEPTIDE FAMILY TRANSPORT PROTEIN"/>
    <property type="match status" value="1"/>
</dbReference>
<keyword evidence="3" id="KW-1003">Cell membrane</keyword>
<dbReference type="InterPro" id="IPR000109">
    <property type="entry name" value="POT_fam"/>
</dbReference>
<dbReference type="InterPro" id="IPR050171">
    <property type="entry name" value="MFS_Transporters"/>
</dbReference>
<feature type="transmembrane region" description="Helical" evidence="7">
    <location>
        <begin position="100"/>
        <end position="123"/>
    </location>
</feature>
<keyword evidence="6 7" id="KW-0472">Membrane</keyword>
<feature type="transmembrane region" description="Helical" evidence="7">
    <location>
        <begin position="372"/>
        <end position="390"/>
    </location>
</feature>
<feature type="transmembrane region" description="Helical" evidence="7">
    <location>
        <begin position="162"/>
        <end position="181"/>
    </location>
</feature>
<evidence type="ECO:0000256" key="4">
    <source>
        <dbReference type="ARBA" id="ARBA00022692"/>
    </source>
</evidence>
<reference evidence="8" key="1">
    <citation type="submission" date="2020-05" db="EMBL/GenBank/DDBJ databases">
        <authorList>
            <person name="Chiriac C."/>
            <person name="Salcher M."/>
            <person name="Ghai R."/>
            <person name="Kavagutti S V."/>
        </authorList>
    </citation>
    <scope>NUCLEOTIDE SEQUENCE</scope>
</reference>
<name>A0A6J7LBU6_9ZZZZ</name>
<dbReference type="Pfam" id="PF00854">
    <property type="entry name" value="PTR2"/>
    <property type="match status" value="1"/>
</dbReference>
<dbReference type="EMBL" id="CAFBNF010000426">
    <property type="protein sequence ID" value="CAB4965898.1"/>
    <property type="molecule type" value="Genomic_DNA"/>
</dbReference>
<gene>
    <name evidence="8" type="ORF">UFOPK3773_02453</name>
</gene>
<feature type="transmembrane region" description="Helical" evidence="7">
    <location>
        <begin position="43"/>
        <end position="63"/>
    </location>
</feature>
<evidence type="ECO:0000256" key="3">
    <source>
        <dbReference type="ARBA" id="ARBA00022475"/>
    </source>
</evidence>
<evidence type="ECO:0000256" key="5">
    <source>
        <dbReference type="ARBA" id="ARBA00022989"/>
    </source>
</evidence>
<comment type="subcellular location">
    <subcellularLocation>
        <location evidence="1">Cell membrane</location>
        <topology evidence="1">Multi-pass membrane protein</topology>
    </subcellularLocation>
</comment>
<feature type="transmembrane region" description="Helical" evidence="7">
    <location>
        <begin position="265"/>
        <end position="282"/>
    </location>
</feature>
<protein>
    <submittedName>
        <fullName evidence="8">Unannotated protein</fullName>
    </submittedName>
</protein>
<feature type="transmembrane region" description="Helical" evidence="7">
    <location>
        <begin position="202"/>
        <end position="228"/>
    </location>
</feature>
<feature type="transmembrane region" description="Helical" evidence="7">
    <location>
        <begin position="342"/>
        <end position="360"/>
    </location>
</feature>
<keyword evidence="5 7" id="KW-1133">Transmembrane helix</keyword>
<keyword evidence="4 7" id="KW-0812">Transmembrane</keyword>
<dbReference type="CDD" id="cd17346">
    <property type="entry name" value="MFS_DtpA_like"/>
    <property type="match status" value="1"/>
</dbReference>
<feature type="transmembrane region" description="Helical" evidence="7">
    <location>
        <begin position="234"/>
        <end position="253"/>
    </location>
</feature>
<feature type="transmembrane region" description="Helical" evidence="7">
    <location>
        <begin position="135"/>
        <end position="156"/>
    </location>
</feature>
<dbReference type="GO" id="GO:0005886">
    <property type="term" value="C:plasma membrane"/>
    <property type="evidence" value="ECO:0007669"/>
    <property type="project" value="UniProtKB-SubCell"/>
</dbReference>
<dbReference type="Gene3D" id="1.20.1250.20">
    <property type="entry name" value="MFS general substrate transporter like domains"/>
    <property type="match status" value="1"/>
</dbReference>
<accession>A0A6J7LBU6</accession>
<feature type="transmembrane region" description="Helical" evidence="7">
    <location>
        <begin position="309"/>
        <end position="330"/>
    </location>
</feature>
<evidence type="ECO:0000256" key="1">
    <source>
        <dbReference type="ARBA" id="ARBA00004651"/>
    </source>
</evidence>
<feature type="transmembrane region" description="Helical" evidence="7">
    <location>
        <begin position="441"/>
        <end position="459"/>
    </location>
</feature>
<dbReference type="InterPro" id="IPR005279">
    <property type="entry name" value="Dipep/tripep_permease"/>
</dbReference>
<dbReference type="PROSITE" id="PS01023">
    <property type="entry name" value="PTR2_2"/>
    <property type="match status" value="1"/>
</dbReference>
<organism evidence="8">
    <name type="scientific">freshwater metagenome</name>
    <dbReference type="NCBI Taxonomy" id="449393"/>
    <lineage>
        <taxon>unclassified sequences</taxon>
        <taxon>metagenomes</taxon>
        <taxon>ecological metagenomes</taxon>
    </lineage>
</organism>